<feature type="active site" evidence="7">
    <location>
        <position position="66"/>
    </location>
</feature>
<dbReference type="InterPro" id="IPR020827">
    <property type="entry name" value="Asparaginase/glutaminase_AS1"/>
</dbReference>
<dbReference type="OrthoDB" id="542841at2759"/>
<dbReference type="InterPro" id="IPR040919">
    <property type="entry name" value="Asparaginase_C"/>
</dbReference>
<dbReference type="NCBIfam" id="TIGR00520">
    <property type="entry name" value="asnASE_II"/>
    <property type="match status" value="1"/>
</dbReference>
<dbReference type="SUPFAM" id="SSF53774">
    <property type="entry name" value="Glutaminase/Asparaginase"/>
    <property type="match status" value="1"/>
</dbReference>
<dbReference type="Proteomes" id="UP000620104">
    <property type="component" value="Unassembled WGS sequence"/>
</dbReference>
<reference evidence="13" key="1">
    <citation type="submission" date="2020-07" db="EMBL/GenBank/DDBJ databases">
        <title>Draft Genome Sequence of a Deep-Sea Yeast, Naganishia (Cryptococcus) liquefaciens strain N6.</title>
        <authorList>
            <person name="Han Y.W."/>
            <person name="Kajitani R."/>
            <person name="Morimoto H."/>
            <person name="Parhat M."/>
            <person name="Tsubouchi H."/>
            <person name="Bakenova O."/>
            <person name="Ogata M."/>
            <person name="Argunhan B."/>
            <person name="Aoki R."/>
            <person name="Kajiwara S."/>
            <person name="Itoh T."/>
            <person name="Iwasaki H."/>
        </authorList>
    </citation>
    <scope>NUCLEOTIDE SEQUENCE</scope>
    <source>
        <strain evidence="13">N6</strain>
    </source>
</reference>
<feature type="active site" evidence="8">
    <location>
        <position position="148"/>
    </location>
</feature>
<evidence type="ECO:0000256" key="3">
    <source>
        <dbReference type="ARBA" id="ARBA00022801"/>
    </source>
</evidence>
<protein>
    <recommendedName>
        <fullName evidence="2">asparaginase</fullName>
        <ecNumber evidence="2">3.5.1.1</ecNumber>
    </recommendedName>
</protein>
<dbReference type="Gene3D" id="3.40.50.1170">
    <property type="entry name" value="L-asparaginase, N-terminal domain"/>
    <property type="match status" value="1"/>
</dbReference>
<evidence type="ECO:0000259" key="12">
    <source>
        <dbReference type="Pfam" id="PF17763"/>
    </source>
</evidence>
<organism evidence="13 14">
    <name type="scientific">Naganishia liquefaciens</name>
    <dbReference type="NCBI Taxonomy" id="104408"/>
    <lineage>
        <taxon>Eukaryota</taxon>
        <taxon>Fungi</taxon>
        <taxon>Dikarya</taxon>
        <taxon>Basidiomycota</taxon>
        <taxon>Agaricomycotina</taxon>
        <taxon>Tremellomycetes</taxon>
        <taxon>Filobasidiales</taxon>
        <taxon>Filobasidiaceae</taxon>
        <taxon>Naganishia</taxon>
    </lineage>
</organism>
<sequence length="386" mass="40381">MRVSTLATLFSTLLGAATALPVIEKRENTTSSEALGLSSISGLNVTYSSPTNASLPNVVIFATGGTIAGSSASNTDTTGYQAGVVGVAALVQAVPELLGIANVVGSQISNIGSQDMNATIVLRMAKLANEILCSEGSEVDGLVITHGTDTMEETAYFMDATVNCQKPVILVGAMRPSTAISADGPANLLQAVTLAADPAARDRGAMVVLNDRIAAAAYVVKSNANTLETFRAVEQGYLGMFLSSKPVFYYPPVQPTFKRTFDVSNITELPLVDVLYGHQDFDYLLIRAAVADGAKGIVIAGTGAGSQTTPSMPDIDALIAKGFPVVASSKVNVGAVVPDNDKSSFIRAGFQNPVKSRMQLQLALASGYTLDEIRTSFEGILYDYLY</sequence>
<feature type="active site" description="O-isoaspartyl threonine intermediate" evidence="5">
    <location>
        <position position="66"/>
    </location>
</feature>
<feature type="chain" id="PRO_5034156777" description="asparaginase" evidence="10">
    <location>
        <begin position="20"/>
        <end position="386"/>
    </location>
</feature>
<comment type="catalytic activity">
    <reaction evidence="4">
        <text>L-asparagine + H2O = L-aspartate + NH4(+)</text>
        <dbReference type="Rhea" id="RHEA:21016"/>
        <dbReference type="ChEBI" id="CHEBI:15377"/>
        <dbReference type="ChEBI" id="CHEBI:28938"/>
        <dbReference type="ChEBI" id="CHEBI:29991"/>
        <dbReference type="ChEBI" id="CHEBI:58048"/>
        <dbReference type="EC" id="3.5.1.1"/>
    </reaction>
</comment>
<dbReference type="PROSITE" id="PS00144">
    <property type="entry name" value="ASN_GLN_ASE_1"/>
    <property type="match status" value="1"/>
</dbReference>
<dbReference type="Pfam" id="PF00710">
    <property type="entry name" value="Asparaginase"/>
    <property type="match status" value="1"/>
</dbReference>
<dbReference type="CDD" id="cd08964">
    <property type="entry name" value="L-asparaginase_II"/>
    <property type="match status" value="1"/>
</dbReference>
<evidence type="ECO:0000256" key="10">
    <source>
        <dbReference type="SAM" id="SignalP"/>
    </source>
</evidence>
<dbReference type="PROSITE" id="PS51732">
    <property type="entry name" value="ASN_GLN_ASE_3"/>
    <property type="match status" value="1"/>
</dbReference>
<dbReference type="InterPro" id="IPR027474">
    <property type="entry name" value="L-asparaginase_N"/>
</dbReference>
<comment type="similarity">
    <text evidence="1 9">Belongs to the asparaginase 1 family.</text>
</comment>
<feature type="binding site" evidence="6">
    <location>
        <position position="113"/>
    </location>
    <ligand>
        <name>substrate</name>
    </ligand>
</feature>
<dbReference type="SMART" id="SM00870">
    <property type="entry name" value="Asparaginase"/>
    <property type="match status" value="1"/>
</dbReference>
<dbReference type="PANTHER" id="PTHR11707">
    <property type="entry name" value="L-ASPARAGINASE"/>
    <property type="match status" value="1"/>
</dbReference>
<keyword evidence="14" id="KW-1185">Reference proteome</keyword>
<evidence type="ECO:0000256" key="5">
    <source>
        <dbReference type="PIRSR" id="PIRSR001220-1"/>
    </source>
</evidence>
<dbReference type="EC" id="3.5.1.1" evidence="2"/>
<keyword evidence="3" id="KW-0378">Hydrolase</keyword>
<dbReference type="PIRSF" id="PIRSF500176">
    <property type="entry name" value="L_ASNase"/>
    <property type="match status" value="1"/>
</dbReference>
<dbReference type="Pfam" id="PF17763">
    <property type="entry name" value="Asparaginase_C"/>
    <property type="match status" value="1"/>
</dbReference>
<dbReference type="EMBL" id="BLZA01000005">
    <property type="protein sequence ID" value="GHJ83882.1"/>
    <property type="molecule type" value="Genomic_DNA"/>
</dbReference>
<evidence type="ECO:0000256" key="9">
    <source>
        <dbReference type="RuleBase" id="RU004456"/>
    </source>
</evidence>
<feature type="signal peptide" evidence="10">
    <location>
        <begin position="1"/>
        <end position="19"/>
    </location>
</feature>
<dbReference type="FunFam" id="3.40.50.1170:FF:000001">
    <property type="entry name" value="L-asparaginase 2"/>
    <property type="match status" value="1"/>
</dbReference>
<accession>A0A8H3TMK7</accession>
<evidence type="ECO:0000313" key="13">
    <source>
        <dbReference type="EMBL" id="GHJ83882.1"/>
    </source>
</evidence>
<feature type="binding site" evidence="6">
    <location>
        <begin position="148"/>
        <end position="149"/>
    </location>
    <ligand>
        <name>substrate</name>
    </ligand>
</feature>
<dbReference type="GO" id="GO:0004067">
    <property type="term" value="F:asparaginase activity"/>
    <property type="evidence" value="ECO:0007669"/>
    <property type="project" value="UniProtKB-UniRule"/>
</dbReference>
<evidence type="ECO:0000256" key="2">
    <source>
        <dbReference type="ARBA" id="ARBA00012920"/>
    </source>
</evidence>
<dbReference type="InterPro" id="IPR004550">
    <property type="entry name" value="AsnASE_II"/>
</dbReference>
<dbReference type="GO" id="GO:0006530">
    <property type="term" value="P:L-asparagine catabolic process"/>
    <property type="evidence" value="ECO:0007669"/>
    <property type="project" value="UniProtKB-ARBA"/>
</dbReference>
<evidence type="ECO:0000256" key="8">
    <source>
        <dbReference type="PROSITE-ProRule" id="PRU10100"/>
    </source>
</evidence>
<evidence type="ECO:0000256" key="4">
    <source>
        <dbReference type="ARBA" id="ARBA00049366"/>
    </source>
</evidence>
<feature type="domain" description="Asparaginase/glutaminase C-terminal" evidence="12">
    <location>
        <begin position="272"/>
        <end position="377"/>
    </location>
</feature>
<proteinExistence type="inferred from homology"/>
<dbReference type="InterPro" id="IPR027475">
    <property type="entry name" value="Asparaginase/glutaminase_AS2"/>
</dbReference>
<dbReference type="InterPro" id="IPR036152">
    <property type="entry name" value="Asp/glu_Ase-like_sf"/>
</dbReference>
<feature type="domain" description="L-asparaginase N-terminal" evidence="11">
    <location>
        <begin position="57"/>
        <end position="252"/>
    </location>
</feature>
<dbReference type="PIRSF" id="PIRSF001220">
    <property type="entry name" value="L-ASNase_gatD"/>
    <property type="match status" value="1"/>
</dbReference>
<evidence type="ECO:0000313" key="14">
    <source>
        <dbReference type="Proteomes" id="UP000620104"/>
    </source>
</evidence>
<dbReference type="InterPro" id="IPR037152">
    <property type="entry name" value="L-asparaginase_N_sf"/>
</dbReference>
<name>A0A8H3TMK7_9TREE</name>
<keyword evidence="10" id="KW-0732">Signal</keyword>
<dbReference type="Gene3D" id="3.40.50.40">
    <property type="match status" value="1"/>
</dbReference>
<dbReference type="AlphaFoldDB" id="A0A8H3TMK7"/>
<dbReference type="InterPro" id="IPR006034">
    <property type="entry name" value="Asparaginase/glutaminase-like"/>
</dbReference>
<dbReference type="PRINTS" id="PR00139">
    <property type="entry name" value="ASNGLNASE"/>
</dbReference>
<evidence type="ECO:0000256" key="7">
    <source>
        <dbReference type="PROSITE-ProRule" id="PRU10099"/>
    </source>
</evidence>
<gene>
    <name evidence="13" type="ORF">NliqN6_0284</name>
</gene>
<evidence type="ECO:0000256" key="6">
    <source>
        <dbReference type="PIRSR" id="PIRSR001220-2"/>
    </source>
</evidence>
<dbReference type="PANTHER" id="PTHR11707:SF28">
    <property type="entry name" value="60 KDA LYSOPHOSPHOLIPASE"/>
    <property type="match status" value="1"/>
</dbReference>
<dbReference type="PROSITE" id="PS00917">
    <property type="entry name" value="ASN_GLN_ASE_2"/>
    <property type="match status" value="1"/>
</dbReference>
<evidence type="ECO:0000256" key="1">
    <source>
        <dbReference type="ARBA" id="ARBA00010518"/>
    </source>
</evidence>
<dbReference type="InterPro" id="IPR027473">
    <property type="entry name" value="L-asparaginase_C"/>
</dbReference>
<evidence type="ECO:0000259" key="11">
    <source>
        <dbReference type="Pfam" id="PF00710"/>
    </source>
</evidence>
<comment type="caution">
    <text evidence="13">The sequence shown here is derived from an EMBL/GenBank/DDBJ whole genome shotgun (WGS) entry which is preliminary data.</text>
</comment>